<evidence type="ECO:0000256" key="11">
    <source>
        <dbReference type="RuleBase" id="RU362031"/>
    </source>
</evidence>
<evidence type="ECO:0000256" key="10">
    <source>
        <dbReference type="ARBA" id="ARBA00023136"/>
    </source>
</evidence>
<evidence type="ECO:0000256" key="8">
    <source>
        <dbReference type="ARBA" id="ARBA00022989"/>
    </source>
</evidence>
<evidence type="ECO:0000259" key="12">
    <source>
        <dbReference type="PROSITE" id="PS50106"/>
    </source>
</evidence>
<keyword evidence="7 11" id="KW-0862">Zinc</keyword>
<dbReference type="Pfam" id="PF17820">
    <property type="entry name" value="PDZ_6"/>
    <property type="match status" value="2"/>
</dbReference>
<proteinExistence type="inferred from homology"/>
<dbReference type="GO" id="GO:0008237">
    <property type="term" value="F:metallopeptidase activity"/>
    <property type="evidence" value="ECO:0007669"/>
    <property type="project" value="UniProtKB-KW"/>
</dbReference>
<comment type="caution">
    <text evidence="13">The sequence shown here is derived from an EMBL/GenBank/DDBJ whole genome shotgun (WGS) entry which is preliminary data.</text>
</comment>
<evidence type="ECO:0000256" key="1">
    <source>
        <dbReference type="ARBA" id="ARBA00001947"/>
    </source>
</evidence>
<evidence type="ECO:0000256" key="4">
    <source>
        <dbReference type="ARBA" id="ARBA00022670"/>
    </source>
</evidence>
<dbReference type="SUPFAM" id="SSF50156">
    <property type="entry name" value="PDZ domain-like"/>
    <property type="match status" value="2"/>
</dbReference>
<comment type="similarity">
    <text evidence="3 11">Belongs to the peptidase M50B family.</text>
</comment>
<dbReference type="Gene3D" id="2.30.42.10">
    <property type="match status" value="2"/>
</dbReference>
<keyword evidence="14" id="KW-1185">Reference proteome</keyword>
<dbReference type="InterPro" id="IPR001478">
    <property type="entry name" value="PDZ"/>
</dbReference>
<keyword evidence="8 11" id="KW-1133">Transmembrane helix</keyword>
<evidence type="ECO:0000256" key="5">
    <source>
        <dbReference type="ARBA" id="ARBA00022692"/>
    </source>
</evidence>
<evidence type="ECO:0000256" key="6">
    <source>
        <dbReference type="ARBA" id="ARBA00022801"/>
    </source>
</evidence>
<dbReference type="Proteomes" id="UP001621964">
    <property type="component" value="Unassembled WGS sequence"/>
</dbReference>
<dbReference type="PANTHER" id="PTHR42837:SF2">
    <property type="entry name" value="MEMBRANE METALLOPROTEASE ARASP2, CHLOROPLASTIC-RELATED"/>
    <property type="match status" value="1"/>
</dbReference>
<evidence type="ECO:0000313" key="13">
    <source>
        <dbReference type="EMBL" id="MFK7643118.1"/>
    </source>
</evidence>
<comment type="subcellular location">
    <subcellularLocation>
        <location evidence="2">Membrane</location>
        <topology evidence="2">Multi-pass membrane protein</topology>
    </subcellularLocation>
</comment>
<dbReference type="Pfam" id="PF02163">
    <property type="entry name" value="Peptidase_M50"/>
    <property type="match status" value="1"/>
</dbReference>
<dbReference type="PANTHER" id="PTHR42837">
    <property type="entry name" value="REGULATOR OF SIGMA-E PROTEASE RSEP"/>
    <property type="match status" value="1"/>
</dbReference>
<keyword evidence="4" id="KW-0645">Protease</keyword>
<keyword evidence="5 11" id="KW-0812">Transmembrane</keyword>
<protein>
    <recommendedName>
        <fullName evidence="11">Zinc metalloprotease</fullName>
        <ecNumber evidence="11">3.4.24.-</ecNumber>
    </recommendedName>
</protein>
<dbReference type="InterPro" id="IPR008915">
    <property type="entry name" value="Peptidase_M50"/>
</dbReference>
<dbReference type="NCBIfam" id="TIGR00054">
    <property type="entry name" value="RIP metalloprotease RseP"/>
    <property type="match status" value="1"/>
</dbReference>
<dbReference type="PROSITE" id="PS50106">
    <property type="entry name" value="PDZ"/>
    <property type="match status" value="1"/>
</dbReference>
<dbReference type="EC" id="3.4.24.-" evidence="11"/>
<dbReference type="RefSeq" id="WP_405387232.1">
    <property type="nucleotide sequence ID" value="NZ_JBJGEB010000019.1"/>
</dbReference>
<comment type="cofactor">
    <cofactor evidence="1 11">
        <name>Zn(2+)</name>
        <dbReference type="ChEBI" id="CHEBI:29105"/>
    </cofactor>
</comment>
<evidence type="ECO:0000313" key="14">
    <source>
        <dbReference type="Proteomes" id="UP001621964"/>
    </source>
</evidence>
<dbReference type="EMBL" id="JBJGEB010000019">
    <property type="protein sequence ID" value="MFK7643118.1"/>
    <property type="molecule type" value="Genomic_DNA"/>
</dbReference>
<keyword evidence="9 11" id="KW-0482">Metalloprotease</keyword>
<keyword evidence="6 11" id="KW-0378">Hydrolase</keyword>
<accession>A0ABW8Q7D9</accession>
<keyword evidence="11" id="KW-0479">Metal-binding</keyword>
<dbReference type="InterPro" id="IPR004387">
    <property type="entry name" value="Pept_M50_Zn"/>
</dbReference>
<dbReference type="CDD" id="cd06163">
    <property type="entry name" value="S2P-M50_PDZ_RseP-like"/>
    <property type="match status" value="2"/>
</dbReference>
<evidence type="ECO:0000256" key="3">
    <source>
        <dbReference type="ARBA" id="ARBA00007931"/>
    </source>
</evidence>
<reference evidence="13 14" key="1">
    <citation type="submission" date="2024-11" db="EMBL/GenBank/DDBJ databases">
        <authorList>
            <person name="Mikucki A.G."/>
            <person name="Kahler C.M."/>
        </authorList>
    </citation>
    <scope>NUCLEOTIDE SEQUENCE [LARGE SCALE GENOMIC DNA]</scope>
    <source>
        <strain evidence="13 14">EXNM717</strain>
    </source>
</reference>
<sequence length="446" mass="48714">MLTIVSFIVAILILVSLHELGHFLVARWCGVKVVRFSVGFGKPFFTKKRGDTEWCLAPIPLGGYVKMVDTREGNVAEADLPFAFDRQHPAKRIAIVAAGPLTNLILAVVLYGLSFSFGVTEIRPYVGTVEPASIAAKAGFVPEDKILSVNGKAVKDWSDVQTEILLEVESRRVDVAVQTASGQQTVRVIDAAGTPEAGKVAKNSGNIGLWPFKMTTRLGLVMKNGPMERAGLKVGDRLLTADGKPIEQWLDWADLFRRNPGNRITIGYERGGKVYEANVRPDAEELPDGTLVGKVGTAPQRDEAWDKRVRYQYTPSVPEAFRMGWDKMTSYSLMTAEFFGKLITGKASLSHVSGPLTIADVAGRSAALGIQSYLEFLALVSVSLGVMNLLPVPVLDGGHLVYYTAEWIRGKPLSERIQAIGLRFGLAAMLMLMLVAFFNDINRLFG</sequence>
<feature type="domain" description="PDZ" evidence="12">
    <location>
        <begin position="111"/>
        <end position="181"/>
    </location>
</feature>
<evidence type="ECO:0000256" key="2">
    <source>
        <dbReference type="ARBA" id="ARBA00004141"/>
    </source>
</evidence>
<gene>
    <name evidence="13" type="primary">rseP</name>
    <name evidence="13" type="ORF">ACI43T_11580</name>
</gene>
<feature type="transmembrane region" description="Helical" evidence="11">
    <location>
        <begin position="93"/>
        <end position="113"/>
    </location>
</feature>
<name>A0ABW8Q7D9_9NEIS</name>
<dbReference type="InterPro" id="IPR041489">
    <property type="entry name" value="PDZ_6"/>
</dbReference>
<dbReference type="InterPro" id="IPR036034">
    <property type="entry name" value="PDZ_sf"/>
</dbReference>
<dbReference type="SMART" id="SM00228">
    <property type="entry name" value="PDZ"/>
    <property type="match status" value="2"/>
</dbReference>
<evidence type="ECO:0000256" key="9">
    <source>
        <dbReference type="ARBA" id="ARBA00023049"/>
    </source>
</evidence>
<evidence type="ECO:0000256" key="7">
    <source>
        <dbReference type="ARBA" id="ARBA00022833"/>
    </source>
</evidence>
<organism evidence="13 14">
    <name type="scientific">Neisseria oralis</name>
    <dbReference type="NCBI Taxonomy" id="1107316"/>
    <lineage>
        <taxon>Bacteria</taxon>
        <taxon>Pseudomonadati</taxon>
        <taxon>Pseudomonadota</taxon>
        <taxon>Betaproteobacteria</taxon>
        <taxon>Neisseriales</taxon>
        <taxon>Neisseriaceae</taxon>
        <taxon>Neisseria</taxon>
    </lineage>
</organism>
<keyword evidence="10 11" id="KW-0472">Membrane</keyword>
<feature type="transmembrane region" description="Helical" evidence="11">
    <location>
        <begin position="417"/>
        <end position="438"/>
    </location>
</feature>